<dbReference type="InterPro" id="IPR004358">
    <property type="entry name" value="Sig_transdc_His_kin-like_C"/>
</dbReference>
<dbReference type="SMART" id="SM00388">
    <property type="entry name" value="HisKA"/>
    <property type="match status" value="1"/>
</dbReference>
<dbReference type="EMBL" id="QFYP01000001">
    <property type="protein sequence ID" value="RAK58412.1"/>
    <property type="molecule type" value="Genomic_DNA"/>
</dbReference>
<dbReference type="GO" id="GO:0005886">
    <property type="term" value="C:plasma membrane"/>
    <property type="evidence" value="ECO:0007669"/>
    <property type="project" value="TreeGrafter"/>
</dbReference>
<dbReference type="OrthoDB" id="9815202at2"/>
<dbReference type="SUPFAM" id="SSF158472">
    <property type="entry name" value="HAMP domain-like"/>
    <property type="match status" value="1"/>
</dbReference>
<dbReference type="PROSITE" id="PS50885">
    <property type="entry name" value="HAMP"/>
    <property type="match status" value="1"/>
</dbReference>
<comment type="subcellular location">
    <subcellularLocation>
        <location evidence="2">Membrane</location>
    </subcellularLocation>
</comment>
<proteinExistence type="predicted"/>
<dbReference type="EC" id="2.7.13.3" evidence="3"/>
<dbReference type="Gene3D" id="3.30.565.10">
    <property type="entry name" value="Histidine kinase-like ATPase, C-terminal domain"/>
    <property type="match status" value="1"/>
</dbReference>
<dbReference type="RefSeq" id="WP_111455684.1">
    <property type="nucleotide sequence ID" value="NZ_QFYP01000001.1"/>
</dbReference>
<dbReference type="CDD" id="cd00082">
    <property type="entry name" value="HisKA"/>
    <property type="match status" value="1"/>
</dbReference>
<evidence type="ECO:0000256" key="2">
    <source>
        <dbReference type="ARBA" id="ARBA00004370"/>
    </source>
</evidence>
<dbReference type="InterPro" id="IPR003661">
    <property type="entry name" value="HisK_dim/P_dom"/>
</dbReference>
<dbReference type="PRINTS" id="PR00344">
    <property type="entry name" value="BCTRLSENSOR"/>
</dbReference>
<comment type="catalytic activity">
    <reaction evidence="1">
        <text>ATP + protein L-histidine = ADP + protein N-phospho-L-histidine.</text>
        <dbReference type="EC" id="2.7.13.3"/>
    </reaction>
</comment>
<feature type="domain" description="HAMP" evidence="13">
    <location>
        <begin position="169"/>
        <end position="222"/>
    </location>
</feature>
<dbReference type="GO" id="GO:0000155">
    <property type="term" value="F:phosphorelay sensor kinase activity"/>
    <property type="evidence" value="ECO:0007669"/>
    <property type="project" value="InterPro"/>
</dbReference>
<sequence>MFRSTSLRLAALYTAVFALSVVALGAITLYTTRQALSAQFDDRVRSESAALVLEYRSEGFDGVLQAVQERDRTPGSLDYGLQGPGGEAVAGRLGAGRAPLGWSVLSGPPGDEAEAIRRLTVALPDGHRLIVGAEEEQIQVLDGLLLRGFAWAFAGVVVLGVAGGFALSRDVHRRIGAISGTAEAIIDGDLDRRVPVRGSQDDLDRLAVTFNRMLDRIATLMDSLKQVSSDVAHDLRTPLTRLRQRLEAGQAAPEEAAMALEGALTDLDSILETFAALLRIAQIEGGARRAAFRTCDLAAIAATVVEAFAPSAEDDRQHLTLSADGPVLVEGDPELLTQMLVNLVENALRHTGAGARIGVVARREPGGALLSVQDDGPGVPEVERSRVLDRFYRLERSRTTPGSGLGLALAAAVAKLHGAEIQLCDSDPGLLVRVSFA</sequence>
<dbReference type="Gene3D" id="1.10.287.130">
    <property type="match status" value="1"/>
</dbReference>
<keyword evidence="15" id="KW-1185">Reference proteome</keyword>
<gene>
    <name evidence="14" type="ORF">DJ021_00610</name>
</gene>
<keyword evidence="8 11" id="KW-1133">Transmembrane helix</keyword>
<dbReference type="InterPro" id="IPR036097">
    <property type="entry name" value="HisK_dim/P_sf"/>
</dbReference>
<keyword evidence="4" id="KW-0597">Phosphoprotein</keyword>
<dbReference type="Pfam" id="PF00672">
    <property type="entry name" value="HAMP"/>
    <property type="match status" value="1"/>
</dbReference>
<keyword evidence="10 11" id="KW-0472">Membrane</keyword>
<accession>A0A328ATF2</accession>
<dbReference type="Proteomes" id="UP000249842">
    <property type="component" value="Unassembled WGS sequence"/>
</dbReference>
<evidence type="ECO:0000256" key="10">
    <source>
        <dbReference type="ARBA" id="ARBA00023136"/>
    </source>
</evidence>
<dbReference type="InterPro" id="IPR003660">
    <property type="entry name" value="HAMP_dom"/>
</dbReference>
<evidence type="ECO:0000313" key="15">
    <source>
        <dbReference type="Proteomes" id="UP000249842"/>
    </source>
</evidence>
<keyword evidence="6 11" id="KW-0812">Transmembrane</keyword>
<evidence type="ECO:0000259" key="12">
    <source>
        <dbReference type="PROSITE" id="PS50109"/>
    </source>
</evidence>
<dbReference type="PANTHER" id="PTHR45436:SF8">
    <property type="entry name" value="HISTIDINE KINASE"/>
    <property type="match status" value="1"/>
</dbReference>
<dbReference type="Pfam" id="PF00512">
    <property type="entry name" value="HisKA"/>
    <property type="match status" value="1"/>
</dbReference>
<keyword evidence="9" id="KW-0902">Two-component regulatory system</keyword>
<evidence type="ECO:0000256" key="9">
    <source>
        <dbReference type="ARBA" id="ARBA00023012"/>
    </source>
</evidence>
<dbReference type="Pfam" id="PF02518">
    <property type="entry name" value="HATPase_c"/>
    <property type="match status" value="1"/>
</dbReference>
<evidence type="ECO:0000256" key="11">
    <source>
        <dbReference type="SAM" id="Phobius"/>
    </source>
</evidence>
<evidence type="ECO:0000256" key="8">
    <source>
        <dbReference type="ARBA" id="ARBA00022989"/>
    </source>
</evidence>
<dbReference type="AlphaFoldDB" id="A0A328ATF2"/>
<keyword evidence="5" id="KW-0808">Transferase</keyword>
<evidence type="ECO:0000256" key="5">
    <source>
        <dbReference type="ARBA" id="ARBA00022679"/>
    </source>
</evidence>
<dbReference type="CDD" id="cd06225">
    <property type="entry name" value="HAMP"/>
    <property type="match status" value="1"/>
</dbReference>
<evidence type="ECO:0000256" key="4">
    <source>
        <dbReference type="ARBA" id="ARBA00022553"/>
    </source>
</evidence>
<dbReference type="SUPFAM" id="SSF47384">
    <property type="entry name" value="Homodimeric domain of signal transducing histidine kinase"/>
    <property type="match status" value="1"/>
</dbReference>
<reference evidence="15" key="1">
    <citation type="submission" date="2018-05" db="EMBL/GenBank/DDBJ databases">
        <authorList>
            <person name="Li X."/>
        </authorList>
    </citation>
    <scope>NUCLEOTIDE SEQUENCE [LARGE SCALE GENOMIC DNA]</scope>
    <source>
        <strain evidence="15">HKS-05</strain>
    </source>
</reference>
<evidence type="ECO:0000313" key="14">
    <source>
        <dbReference type="EMBL" id="RAK58412.1"/>
    </source>
</evidence>
<evidence type="ECO:0000256" key="7">
    <source>
        <dbReference type="ARBA" id="ARBA00022777"/>
    </source>
</evidence>
<feature type="transmembrane region" description="Helical" evidence="11">
    <location>
        <begin position="148"/>
        <end position="167"/>
    </location>
</feature>
<dbReference type="InterPro" id="IPR036890">
    <property type="entry name" value="HATPase_C_sf"/>
</dbReference>
<dbReference type="SMART" id="SM00304">
    <property type="entry name" value="HAMP"/>
    <property type="match status" value="1"/>
</dbReference>
<evidence type="ECO:0000256" key="1">
    <source>
        <dbReference type="ARBA" id="ARBA00000085"/>
    </source>
</evidence>
<dbReference type="SUPFAM" id="SSF55874">
    <property type="entry name" value="ATPase domain of HSP90 chaperone/DNA topoisomerase II/histidine kinase"/>
    <property type="match status" value="1"/>
</dbReference>
<dbReference type="SMART" id="SM00387">
    <property type="entry name" value="HATPase_c"/>
    <property type="match status" value="1"/>
</dbReference>
<dbReference type="PANTHER" id="PTHR45436">
    <property type="entry name" value="SENSOR HISTIDINE KINASE YKOH"/>
    <property type="match status" value="1"/>
</dbReference>
<dbReference type="PROSITE" id="PS50109">
    <property type="entry name" value="HIS_KIN"/>
    <property type="match status" value="1"/>
</dbReference>
<comment type="caution">
    <text evidence="14">The sequence shown here is derived from an EMBL/GenBank/DDBJ whole genome shotgun (WGS) entry which is preliminary data.</text>
</comment>
<dbReference type="InterPro" id="IPR005467">
    <property type="entry name" value="His_kinase_dom"/>
</dbReference>
<evidence type="ECO:0000259" key="13">
    <source>
        <dbReference type="PROSITE" id="PS50885"/>
    </source>
</evidence>
<dbReference type="InterPro" id="IPR050428">
    <property type="entry name" value="TCS_sensor_his_kinase"/>
</dbReference>
<evidence type="ECO:0000256" key="3">
    <source>
        <dbReference type="ARBA" id="ARBA00012438"/>
    </source>
</evidence>
<organism evidence="14 15">
    <name type="scientific">Phenylobacterium hankyongense</name>
    <dbReference type="NCBI Taxonomy" id="1813876"/>
    <lineage>
        <taxon>Bacteria</taxon>
        <taxon>Pseudomonadati</taxon>
        <taxon>Pseudomonadota</taxon>
        <taxon>Alphaproteobacteria</taxon>
        <taxon>Caulobacterales</taxon>
        <taxon>Caulobacteraceae</taxon>
        <taxon>Phenylobacterium</taxon>
    </lineage>
</organism>
<feature type="domain" description="Histidine kinase" evidence="12">
    <location>
        <begin position="230"/>
        <end position="437"/>
    </location>
</feature>
<protein>
    <recommendedName>
        <fullName evidence="3">histidine kinase</fullName>
        <ecNumber evidence="3">2.7.13.3</ecNumber>
    </recommendedName>
</protein>
<evidence type="ECO:0000256" key="6">
    <source>
        <dbReference type="ARBA" id="ARBA00022692"/>
    </source>
</evidence>
<name>A0A328ATF2_9CAUL</name>
<keyword evidence="7" id="KW-0418">Kinase</keyword>
<dbReference type="InterPro" id="IPR003594">
    <property type="entry name" value="HATPase_dom"/>
</dbReference>